<evidence type="ECO:0000256" key="3">
    <source>
        <dbReference type="ARBA" id="ARBA00022617"/>
    </source>
</evidence>
<dbReference type="InParanoid" id="H0EFH0"/>
<keyword evidence="4 8" id="KW-0479">Metal-binding</keyword>
<comment type="similarity">
    <text evidence="2">Belongs to the cytochrome P450 family.</text>
</comment>
<dbReference type="PRINTS" id="PR00465">
    <property type="entry name" value="EP450IV"/>
</dbReference>
<dbReference type="AlphaFoldDB" id="H0EFH0"/>
<comment type="caution">
    <text evidence="10">The sequence shown here is derived from an EMBL/GenBank/DDBJ whole genome shotgun (WGS) entry which is preliminary data.</text>
</comment>
<keyword evidence="7" id="KW-0503">Monooxygenase</keyword>
<dbReference type="PANTHER" id="PTHR24286">
    <property type="entry name" value="CYTOCHROME P450 26"/>
    <property type="match status" value="1"/>
</dbReference>
<evidence type="ECO:0000256" key="1">
    <source>
        <dbReference type="ARBA" id="ARBA00001971"/>
    </source>
</evidence>
<dbReference type="GO" id="GO:0032259">
    <property type="term" value="P:methylation"/>
    <property type="evidence" value="ECO:0007669"/>
    <property type="project" value="UniProtKB-KW"/>
</dbReference>
<reference evidence="10 11" key="1">
    <citation type="journal article" date="2012" name="Eukaryot. Cell">
        <title>Genome sequence of the fungus Glarea lozoyensis: the first genome sequence of a species from the Helotiaceae family.</title>
        <authorList>
            <person name="Youssar L."/>
            <person name="Gruening B.A."/>
            <person name="Erxleben A."/>
            <person name="Guenther S."/>
            <person name="Huettel W."/>
        </authorList>
    </citation>
    <scope>NUCLEOTIDE SEQUENCE [LARGE SCALE GENOMIC DNA]</scope>
    <source>
        <strain evidence="11">ATCC 74030 / MF5533</strain>
    </source>
</reference>
<evidence type="ECO:0000256" key="4">
    <source>
        <dbReference type="ARBA" id="ARBA00022723"/>
    </source>
</evidence>
<keyword evidence="10" id="KW-0489">Methyltransferase</keyword>
<keyword evidence="6 8" id="KW-0408">Iron</keyword>
<keyword evidence="9" id="KW-1133">Transmembrane helix</keyword>
<dbReference type="GO" id="GO:0020037">
    <property type="term" value="F:heme binding"/>
    <property type="evidence" value="ECO:0007669"/>
    <property type="project" value="InterPro"/>
</dbReference>
<keyword evidence="9" id="KW-0472">Membrane</keyword>
<dbReference type="Gene3D" id="1.10.630.10">
    <property type="entry name" value="Cytochrome P450"/>
    <property type="match status" value="1"/>
</dbReference>
<dbReference type="Proteomes" id="UP000005446">
    <property type="component" value="Unassembled WGS sequence"/>
</dbReference>
<dbReference type="HOGENOM" id="CLU_634684_0_0_1"/>
<dbReference type="SUPFAM" id="SSF48264">
    <property type="entry name" value="Cytochrome P450"/>
    <property type="match status" value="1"/>
</dbReference>
<dbReference type="OrthoDB" id="3517756at2759"/>
<keyword evidence="11" id="KW-1185">Reference proteome</keyword>
<evidence type="ECO:0000256" key="2">
    <source>
        <dbReference type="ARBA" id="ARBA00010617"/>
    </source>
</evidence>
<dbReference type="InterPro" id="IPR002403">
    <property type="entry name" value="Cyt_P450_E_grp-IV"/>
</dbReference>
<evidence type="ECO:0000256" key="8">
    <source>
        <dbReference type="PIRSR" id="PIRSR602403-1"/>
    </source>
</evidence>
<evidence type="ECO:0000313" key="11">
    <source>
        <dbReference type="Proteomes" id="UP000005446"/>
    </source>
</evidence>
<evidence type="ECO:0000256" key="5">
    <source>
        <dbReference type="ARBA" id="ARBA00023002"/>
    </source>
</evidence>
<dbReference type="EMBL" id="AGUE01000020">
    <property type="protein sequence ID" value="EHL02728.1"/>
    <property type="molecule type" value="Genomic_DNA"/>
</dbReference>
<dbReference type="GO" id="GO:0016705">
    <property type="term" value="F:oxidoreductase activity, acting on paired donors, with incorporation or reduction of molecular oxygen"/>
    <property type="evidence" value="ECO:0007669"/>
    <property type="project" value="InterPro"/>
</dbReference>
<keyword evidence="3 8" id="KW-0349">Heme</keyword>
<dbReference type="Pfam" id="PF00067">
    <property type="entry name" value="p450"/>
    <property type="match status" value="1"/>
</dbReference>
<feature type="binding site" description="axial binding residue" evidence="8">
    <location>
        <position position="386"/>
    </location>
    <ligand>
        <name>heme</name>
        <dbReference type="ChEBI" id="CHEBI:30413"/>
    </ligand>
    <ligandPart>
        <name>Fe</name>
        <dbReference type="ChEBI" id="CHEBI:18248"/>
    </ligandPart>
</feature>
<organism evidence="10 11">
    <name type="scientific">Glarea lozoyensis (strain ATCC 74030 / MF5533)</name>
    <dbReference type="NCBI Taxonomy" id="1104152"/>
    <lineage>
        <taxon>Eukaryota</taxon>
        <taxon>Fungi</taxon>
        <taxon>Dikarya</taxon>
        <taxon>Ascomycota</taxon>
        <taxon>Pezizomycotina</taxon>
        <taxon>Leotiomycetes</taxon>
        <taxon>Helotiales</taxon>
        <taxon>Helotiaceae</taxon>
        <taxon>Glarea</taxon>
    </lineage>
</organism>
<keyword evidence="9" id="KW-0812">Transmembrane</keyword>
<proteinExistence type="inferred from homology"/>
<dbReference type="GO" id="GO:0008168">
    <property type="term" value="F:methyltransferase activity"/>
    <property type="evidence" value="ECO:0007669"/>
    <property type="project" value="UniProtKB-KW"/>
</dbReference>
<feature type="transmembrane region" description="Helical" evidence="9">
    <location>
        <begin position="81"/>
        <end position="100"/>
    </location>
</feature>
<accession>H0EFH0</accession>
<dbReference type="GO" id="GO:0016125">
    <property type="term" value="P:sterol metabolic process"/>
    <property type="evidence" value="ECO:0007669"/>
    <property type="project" value="TreeGrafter"/>
</dbReference>
<evidence type="ECO:0000313" key="10">
    <source>
        <dbReference type="EMBL" id="EHL02728.1"/>
    </source>
</evidence>
<dbReference type="InterPro" id="IPR001128">
    <property type="entry name" value="Cyt_P450"/>
</dbReference>
<dbReference type="GO" id="GO:0005506">
    <property type="term" value="F:iron ion binding"/>
    <property type="evidence" value="ECO:0007669"/>
    <property type="project" value="InterPro"/>
</dbReference>
<protein>
    <submittedName>
        <fullName evidence="10">Putative Obtusifoliol 14-alpha demethylase</fullName>
    </submittedName>
</protein>
<dbReference type="InterPro" id="IPR036396">
    <property type="entry name" value="Cyt_P450_sf"/>
</dbReference>
<evidence type="ECO:0000256" key="6">
    <source>
        <dbReference type="ARBA" id="ARBA00023004"/>
    </source>
</evidence>
<dbReference type="GO" id="GO:0004497">
    <property type="term" value="F:monooxygenase activity"/>
    <property type="evidence" value="ECO:0007669"/>
    <property type="project" value="UniProtKB-KW"/>
</dbReference>
<comment type="cofactor">
    <cofactor evidence="1 8">
        <name>heme</name>
        <dbReference type="ChEBI" id="CHEBI:30413"/>
    </cofactor>
</comment>
<gene>
    <name evidence="10" type="ORF">M7I_1245</name>
</gene>
<evidence type="ECO:0000256" key="9">
    <source>
        <dbReference type="SAM" id="Phobius"/>
    </source>
</evidence>
<sequence>MRLLSSVRSRLIHSEIDSSEDNRLARPWNRDEDEQHNARARMAQLRAVSLTPAALPCLAVHRNPSIMVFPTTDIQLSRIPLLSLSAYATLASAFIFFFFFRRPAHPLKAPKLLPIFENLPVLGANTKFGIAEGYAVLFGGGPRVKNDEGADVAQEPGFLSYFARRVNHLLRREYLAKTFFKRTIAGGRLFHLFKGLMDDRKITGRREDDALQYLIDMGDDIKSVIQFIVGAVFAGQLNTGINASFMLTYIGSSRYWYDRVRAEVDGVVDKYAPDRSLPLTQRFEAIPIEAWETEFPLLDYCLRDSIRLQLLGTMYRRNIDDGDVKIGNEVIPSGAFITYHFSDVHQDPEIYSEPLKWDPSRYFPDRAEDKKKPLCWVGWGAGRHPCLGTRRLVSKIALEMIILAVVIFRHGVQHSKASACSRYHWERCVSSL</sequence>
<name>H0EFH0_GLAL7</name>
<keyword evidence="5" id="KW-0560">Oxidoreductase</keyword>
<dbReference type="CDD" id="cd00302">
    <property type="entry name" value="cytochrome_P450"/>
    <property type="match status" value="1"/>
</dbReference>
<dbReference type="PANTHER" id="PTHR24286:SF24">
    <property type="entry name" value="LANOSTEROL 14-ALPHA DEMETHYLASE"/>
    <property type="match status" value="1"/>
</dbReference>
<evidence type="ECO:0000256" key="7">
    <source>
        <dbReference type="ARBA" id="ARBA00023033"/>
    </source>
</evidence>
<keyword evidence="10" id="KW-0808">Transferase</keyword>